<gene>
    <name evidence="3" type="ORF">BD410DRAFT_846596</name>
    <name evidence="2" type="ORF">BD410DRAFT_846836</name>
</gene>
<dbReference type="STRING" id="50990.A0A4Y7PGR3"/>
<feature type="region of interest" description="Disordered" evidence="1">
    <location>
        <begin position="1"/>
        <end position="29"/>
    </location>
</feature>
<dbReference type="VEuPathDB" id="FungiDB:BD410DRAFT_846596"/>
<organism evidence="2 4">
    <name type="scientific">Rickenella mellea</name>
    <dbReference type="NCBI Taxonomy" id="50990"/>
    <lineage>
        <taxon>Eukaryota</taxon>
        <taxon>Fungi</taxon>
        <taxon>Dikarya</taxon>
        <taxon>Basidiomycota</taxon>
        <taxon>Agaricomycotina</taxon>
        <taxon>Agaricomycetes</taxon>
        <taxon>Hymenochaetales</taxon>
        <taxon>Rickenellaceae</taxon>
        <taxon>Rickenella</taxon>
    </lineage>
</organism>
<evidence type="ECO:0000313" key="2">
    <source>
        <dbReference type="EMBL" id="TDL13550.1"/>
    </source>
</evidence>
<evidence type="ECO:0000313" key="4">
    <source>
        <dbReference type="Proteomes" id="UP000294933"/>
    </source>
</evidence>
<proteinExistence type="predicted"/>
<dbReference type="Proteomes" id="UP000294933">
    <property type="component" value="Unassembled WGS sequence"/>
</dbReference>
<feature type="compositionally biased region" description="Low complexity" evidence="1">
    <location>
        <begin position="1"/>
        <end position="13"/>
    </location>
</feature>
<dbReference type="EMBL" id="ML170554">
    <property type="protein sequence ID" value="TDL13550.1"/>
    <property type="molecule type" value="Genomic_DNA"/>
</dbReference>
<dbReference type="OrthoDB" id="3270899at2759"/>
<accession>A0A4Y7PGR3</accession>
<protein>
    <submittedName>
        <fullName evidence="2">Uncharacterized protein</fullName>
    </submittedName>
</protein>
<evidence type="ECO:0000313" key="3">
    <source>
        <dbReference type="EMBL" id="TDL13819.1"/>
    </source>
</evidence>
<evidence type="ECO:0000256" key="1">
    <source>
        <dbReference type="SAM" id="MobiDB-lite"/>
    </source>
</evidence>
<sequence>MSKRTLSLSSSRTTARKRQEFASPDSEETNLCTEEAEAAVESMLAVLPQKLLYVPDRWGASKRVDAVDRHTSFRRAKLTVKEWKALDPVKNSLHNPDPDEWGHVFQVTDEAEEENRVNVVIHEWLLVAIYLSRASFDVEYMDWHDFMEEIEQTESSDVFSKYVCILGGVDFSTDYLDPQYGGMTEQGADNYYIGKMRKISRKVRIFPDPEQLLRIGNKWDLIRSLDEIARKFTRSGRPITTRLEHGGHLPTDQVIKRTHSGTSNSVIMPGDLHNRPHSWEELETPSSSMIWFSQTLVDTLWNQGEWRVVVVGGSVKYVVHTLKTDTNDYNRWEWYPTFVTDFYTLQELSYMAETGSLASATLSEPPGDRPADVRSQGVEEFRSFVSKTLDELAKDEERHIGRKSSLRLFCRLDIGIIVSPGTNNAVTYFVNEVGASMNASLWNGLEAVDPVGPSFAEAFSKWI</sequence>
<reference evidence="2 4" key="1">
    <citation type="submission" date="2018-06" db="EMBL/GenBank/DDBJ databases">
        <title>A transcriptomic atlas of mushroom development highlights an independent origin of complex multicellularity.</title>
        <authorList>
            <consortium name="DOE Joint Genome Institute"/>
            <person name="Krizsan K."/>
            <person name="Almasi E."/>
            <person name="Merenyi Z."/>
            <person name="Sahu N."/>
            <person name="Viragh M."/>
            <person name="Koszo T."/>
            <person name="Mondo S."/>
            <person name="Kiss B."/>
            <person name="Balint B."/>
            <person name="Kues U."/>
            <person name="Barry K."/>
            <person name="Hegedus J.C."/>
            <person name="Henrissat B."/>
            <person name="Johnson J."/>
            <person name="Lipzen A."/>
            <person name="Ohm R."/>
            <person name="Nagy I."/>
            <person name="Pangilinan J."/>
            <person name="Yan J."/>
            <person name="Xiong Y."/>
            <person name="Grigoriev I.V."/>
            <person name="Hibbett D.S."/>
            <person name="Nagy L.G."/>
        </authorList>
    </citation>
    <scope>NUCLEOTIDE SEQUENCE [LARGE SCALE GENOMIC DNA]</scope>
    <source>
        <strain evidence="2 4">SZMC22713</strain>
    </source>
</reference>
<dbReference type="EMBL" id="ML170455">
    <property type="protein sequence ID" value="TDL13819.1"/>
    <property type="molecule type" value="Genomic_DNA"/>
</dbReference>
<dbReference type="VEuPathDB" id="FungiDB:BD410DRAFT_846836"/>
<keyword evidence="4" id="KW-1185">Reference proteome</keyword>
<name>A0A4Y7PGR3_9AGAM</name>
<dbReference type="AlphaFoldDB" id="A0A4Y7PGR3"/>